<dbReference type="Proteomes" id="UP001310594">
    <property type="component" value="Unassembled WGS sequence"/>
</dbReference>
<protein>
    <submittedName>
        <fullName evidence="2">Uncharacterized protein</fullName>
    </submittedName>
</protein>
<comment type="caution">
    <text evidence="2">The sequence shown here is derived from an EMBL/GenBank/DDBJ whole genome shotgun (WGS) entry which is preliminary data.</text>
</comment>
<feature type="compositionally biased region" description="Polar residues" evidence="1">
    <location>
        <begin position="26"/>
        <end position="55"/>
    </location>
</feature>
<proteinExistence type="predicted"/>
<sequence length="168" mass="18899">MGQFCSGTEREMDAPVSSDKLEEKNQSITTSVRAMNFQSEALQQPPVQNSESAQSRDGAAEEINTIDAHKQAEQKKAEELLKELQERRRQWPRMPPKSEFVAPAPPAVPLDVDHLRDDKIRIQNMVDASSLQIAENERKIAAAKASHAMMERCLRLVHEEIARREAAA</sequence>
<name>A0AAN8A3Q3_9PEZI</name>
<gene>
    <name evidence="2" type="ORF">LTR97_004954</name>
</gene>
<feature type="region of interest" description="Disordered" evidence="1">
    <location>
        <begin position="1"/>
        <end position="74"/>
    </location>
</feature>
<dbReference type="AlphaFoldDB" id="A0AAN8A3Q3"/>
<evidence type="ECO:0000256" key="1">
    <source>
        <dbReference type="SAM" id="MobiDB-lite"/>
    </source>
</evidence>
<accession>A0AAN8A3Q3</accession>
<evidence type="ECO:0000313" key="2">
    <source>
        <dbReference type="EMBL" id="KAK5702134.1"/>
    </source>
</evidence>
<feature type="region of interest" description="Disordered" evidence="1">
    <location>
        <begin position="87"/>
        <end position="107"/>
    </location>
</feature>
<organism evidence="2 3">
    <name type="scientific">Elasticomyces elasticus</name>
    <dbReference type="NCBI Taxonomy" id="574655"/>
    <lineage>
        <taxon>Eukaryota</taxon>
        <taxon>Fungi</taxon>
        <taxon>Dikarya</taxon>
        <taxon>Ascomycota</taxon>
        <taxon>Pezizomycotina</taxon>
        <taxon>Dothideomycetes</taxon>
        <taxon>Dothideomycetidae</taxon>
        <taxon>Mycosphaerellales</taxon>
        <taxon>Teratosphaeriaceae</taxon>
        <taxon>Elasticomyces</taxon>
    </lineage>
</organism>
<evidence type="ECO:0000313" key="3">
    <source>
        <dbReference type="Proteomes" id="UP001310594"/>
    </source>
</evidence>
<reference evidence="2" key="1">
    <citation type="submission" date="2023-08" db="EMBL/GenBank/DDBJ databases">
        <title>Black Yeasts Isolated from many extreme environments.</title>
        <authorList>
            <person name="Coleine C."/>
            <person name="Stajich J.E."/>
            <person name="Selbmann L."/>
        </authorList>
    </citation>
    <scope>NUCLEOTIDE SEQUENCE</scope>
    <source>
        <strain evidence="2">CCFEE 5810</strain>
    </source>
</reference>
<feature type="compositionally biased region" description="Basic and acidic residues" evidence="1">
    <location>
        <begin position="8"/>
        <end position="25"/>
    </location>
</feature>
<dbReference type="EMBL" id="JAVRQU010000006">
    <property type="protein sequence ID" value="KAK5702134.1"/>
    <property type="molecule type" value="Genomic_DNA"/>
</dbReference>